<name>A0A4R2IVT3_9ACTN</name>
<gene>
    <name evidence="2" type="ORF">EV646_104155</name>
</gene>
<dbReference type="AlphaFoldDB" id="A0A4R2IVT3"/>
<organism evidence="2 3">
    <name type="scientific">Kribbella antiqua</name>
    <dbReference type="NCBI Taxonomy" id="2512217"/>
    <lineage>
        <taxon>Bacteria</taxon>
        <taxon>Bacillati</taxon>
        <taxon>Actinomycetota</taxon>
        <taxon>Actinomycetes</taxon>
        <taxon>Propionibacteriales</taxon>
        <taxon>Kribbellaceae</taxon>
        <taxon>Kribbella</taxon>
    </lineage>
</organism>
<evidence type="ECO:0000256" key="1">
    <source>
        <dbReference type="SAM" id="SignalP"/>
    </source>
</evidence>
<dbReference type="InterPro" id="IPR036278">
    <property type="entry name" value="Sialidase_sf"/>
</dbReference>
<dbReference type="Proteomes" id="UP000295573">
    <property type="component" value="Unassembled WGS sequence"/>
</dbReference>
<reference evidence="2 3" key="1">
    <citation type="journal article" date="2015" name="Stand. Genomic Sci.">
        <title>Genomic Encyclopedia of Bacterial and Archaeal Type Strains, Phase III: the genomes of soil and plant-associated and newly described type strains.</title>
        <authorList>
            <person name="Whitman W.B."/>
            <person name="Woyke T."/>
            <person name="Klenk H.P."/>
            <person name="Zhou Y."/>
            <person name="Lilburn T.G."/>
            <person name="Beck B.J."/>
            <person name="De Vos P."/>
            <person name="Vandamme P."/>
            <person name="Eisen J.A."/>
            <person name="Garrity G."/>
            <person name="Hugenholtz P."/>
            <person name="Kyrpides N.C."/>
        </authorList>
    </citation>
    <scope>NUCLEOTIDE SEQUENCE [LARGE SCALE GENOMIC DNA]</scope>
    <source>
        <strain evidence="2 3">VKM Ac-2541</strain>
    </source>
</reference>
<dbReference type="SUPFAM" id="SSF50939">
    <property type="entry name" value="Sialidases"/>
    <property type="match status" value="1"/>
</dbReference>
<dbReference type="EMBL" id="SLWR01000004">
    <property type="protein sequence ID" value="TCO48338.1"/>
    <property type="molecule type" value="Genomic_DNA"/>
</dbReference>
<evidence type="ECO:0008006" key="4">
    <source>
        <dbReference type="Google" id="ProtNLM"/>
    </source>
</evidence>
<evidence type="ECO:0000313" key="3">
    <source>
        <dbReference type="Proteomes" id="UP000295573"/>
    </source>
</evidence>
<accession>A0A4R2IVT3</accession>
<proteinExistence type="predicted"/>
<comment type="caution">
    <text evidence="2">The sequence shown here is derived from an EMBL/GenBank/DDBJ whole genome shotgun (WGS) entry which is preliminary data.</text>
</comment>
<protein>
    <recommendedName>
        <fullName evidence="4">BNR repeat protein</fullName>
    </recommendedName>
</protein>
<evidence type="ECO:0000313" key="2">
    <source>
        <dbReference type="EMBL" id="TCO48338.1"/>
    </source>
</evidence>
<sequence>MRKRLWVGIIGAAALLVVPAGTASALNPDTLITVGSPTGPFSQNKQNEPAVAIDANHPAVLAAGANDNIDMEACNAGPDNDCPFTDGVGGSGVYFSFNSGTTWIQPTYTGWTARNCLGVPGNTDPLCAPQFGPIGTLPWYYESGLVSDGDPAVAFGPVYRNGGFSWANGSRLYYANLASNFPGRRTFAGFEAIAVSRIDAPASTGLTESIVTNKANWKRPVIVSKQNAALFSDKEQVWADNASSSPFFGHAYICYAAYRGVPGRSEPLVVATSTNGGDSWTTHQVTPAAANPNTRQGFGRSGCSVRTDSHGVAYVFAYQGAFGLPGNGFQIMAKSFDGGAHWTKARPIIPATDLCNAFEPSIGRCVEDGIAGARDDLGPAPSVDIANGAPTGADATNRIVNAWADGRDGLNNEHVMFATSTNGGSSWSTRTIETGGDRGYYAAPAISPNGTDVWVVYNAFTTPFRNDTSSPRNLLAVVKHADVSGGTVGAFTAVHRSPGGDPRGSSQNNLAAEFLGDYVYAAATRTYGAAVWNDVRRAADCPPIDAYRLALHNEAVAAGGPVADPEEPRGEEDIVHQLSKTQEPDAVAPPVQQVCPGAFGNSDIFGGTYADPTP</sequence>
<feature type="signal peptide" evidence="1">
    <location>
        <begin position="1"/>
        <end position="25"/>
    </location>
</feature>
<keyword evidence="1" id="KW-0732">Signal</keyword>
<feature type="chain" id="PRO_5020558463" description="BNR repeat protein" evidence="1">
    <location>
        <begin position="26"/>
        <end position="614"/>
    </location>
</feature>
<dbReference type="RefSeq" id="WP_132148141.1">
    <property type="nucleotide sequence ID" value="NZ_SLWR01000004.1"/>
</dbReference>
<dbReference type="CDD" id="cd15482">
    <property type="entry name" value="Sialidase_non-viral"/>
    <property type="match status" value="1"/>
</dbReference>
<dbReference type="OrthoDB" id="127969at2"/>
<keyword evidence="3" id="KW-1185">Reference proteome</keyword>